<evidence type="ECO:0000313" key="8">
    <source>
        <dbReference type="Proteomes" id="UP000003052"/>
    </source>
</evidence>
<dbReference type="Gene3D" id="1.10.10.10">
    <property type="entry name" value="Winged helix-like DNA-binding domain superfamily/Winged helix DNA-binding domain"/>
    <property type="match status" value="1"/>
</dbReference>
<dbReference type="OrthoDB" id="9812325at2"/>
<dbReference type="CDD" id="cd00092">
    <property type="entry name" value="HTH_CRP"/>
    <property type="match status" value="1"/>
</dbReference>
<keyword evidence="4" id="KW-0804">Transcription</keyword>
<dbReference type="AlphaFoldDB" id="E7RHX3"/>
<name>E7RHX3_9BACL</name>
<dbReference type="Pfam" id="PF00027">
    <property type="entry name" value="cNMP_binding"/>
    <property type="match status" value="1"/>
</dbReference>
<dbReference type="SMART" id="SM00100">
    <property type="entry name" value="cNMP"/>
    <property type="match status" value="1"/>
</dbReference>
<gene>
    <name evidence="7" type="ORF">GPDM_10405</name>
</gene>
<dbReference type="InterPro" id="IPR000595">
    <property type="entry name" value="cNMP-bd_dom"/>
</dbReference>
<dbReference type="InterPro" id="IPR018490">
    <property type="entry name" value="cNMP-bd_dom_sf"/>
</dbReference>
<evidence type="ECO:0000259" key="5">
    <source>
        <dbReference type="PROSITE" id="PS50042"/>
    </source>
</evidence>
<keyword evidence="2" id="KW-0238">DNA-binding</keyword>
<evidence type="ECO:0000256" key="4">
    <source>
        <dbReference type="ARBA" id="ARBA00023163"/>
    </source>
</evidence>
<dbReference type="InterPro" id="IPR036390">
    <property type="entry name" value="WH_DNA-bd_sf"/>
</dbReference>
<dbReference type="GO" id="GO:0003677">
    <property type="term" value="F:DNA binding"/>
    <property type="evidence" value="ECO:0007669"/>
    <property type="project" value="UniProtKB-KW"/>
</dbReference>
<dbReference type="EMBL" id="AEPB01000033">
    <property type="protein sequence ID" value="EGA89403.1"/>
    <property type="molecule type" value="Genomic_DNA"/>
</dbReference>
<protein>
    <submittedName>
        <fullName evidence="7">CRP/FNR family transcriptional regulator</fullName>
    </submittedName>
</protein>
<evidence type="ECO:0000256" key="3">
    <source>
        <dbReference type="ARBA" id="ARBA00023159"/>
    </source>
</evidence>
<dbReference type="CDD" id="cd00038">
    <property type="entry name" value="CAP_ED"/>
    <property type="match status" value="1"/>
</dbReference>
<comment type="caution">
    <text evidence="7">The sequence shown here is derived from an EMBL/GenBank/DDBJ whole genome shotgun (WGS) entry which is preliminary data.</text>
</comment>
<dbReference type="PANTHER" id="PTHR24567">
    <property type="entry name" value="CRP FAMILY TRANSCRIPTIONAL REGULATORY PROTEIN"/>
    <property type="match status" value="1"/>
</dbReference>
<dbReference type="GO" id="GO:0003700">
    <property type="term" value="F:DNA-binding transcription factor activity"/>
    <property type="evidence" value="ECO:0007669"/>
    <property type="project" value="TreeGrafter"/>
</dbReference>
<dbReference type="RefSeq" id="WP_008431122.1">
    <property type="nucleotide sequence ID" value="NZ_AEPB01000033.1"/>
</dbReference>
<keyword evidence="1" id="KW-0805">Transcription regulation</keyword>
<dbReference type="InterPro" id="IPR014710">
    <property type="entry name" value="RmlC-like_jellyroll"/>
</dbReference>
<keyword evidence="3" id="KW-0010">Activator</keyword>
<dbReference type="PANTHER" id="PTHR24567:SF74">
    <property type="entry name" value="HTH-TYPE TRANSCRIPTIONAL REGULATOR ARCR"/>
    <property type="match status" value="1"/>
</dbReference>
<dbReference type="PROSITE" id="PS50042">
    <property type="entry name" value="CNMP_BINDING_3"/>
    <property type="match status" value="1"/>
</dbReference>
<evidence type="ECO:0000259" key="6">
    <source>
        <dbReference type="PROSITE" id="PS51063"/>
    </source>
</evidence>
<dbReference type="InterPro" id="IPR036388">
    <property type="entry name" value="WH-like_DNA-bd_sf"/>
</dbReference>
<accession>E7RHX3</accession>
<dbReference type="eggNOG" id="COG0664">
    <property type="taxonomic scope" value="Bacteria"/>
</dbReference>
<dbReference type="GO" id="GO:0005829">
    <property type="term" value="C:cytosol"/>
    <property type="evidence" value="ECO:0007669"/>
    <property type="project" value="TreeGrafter"/>
</dbReference>
<sequence>MDDNMRELELLNPWFDKLPYDWNSLSNYGTEVSCKKNTILFNQNEPGEFIYMVRSGRVRLYLISSSGEEKALSIIGENGILGECCLGQDSIHSTNAVCASEVRLQKISRNDFLHFIAQKPEYILQTLDLITKKYRLLCMQSLHLSYMKSLPRICGLLIQLALKYSVKQEGNKHQLTILFTQQEMANLLGTTRVTVAKNMKWLEDNNYIFKDNKYYIINDIKELNELSKDQFD</sequence>
<dbReference type="SMART" id="SM00419">
    <property type="entry name" value="HTH_CRP"/>
    <property type="match status" value="1"/>
</dbReference>
<dbReference type="PROSITE" id="PS51063">
    <property type="entry name" value="HTH_CRP_2"/>
    <property type="match status" value="1"/>
</dbReference>
<dbReference type="InterPro" id="IPR050397">
    <property type="entry name" value="Env_Response_Regulators"/>
</dbReference>
<feature type="domain" description="HTH crp-type" evidence="6">
    <location>
        <begin position="147"/>
        <end position="221"/>
    </location>
</feature>
<dbReference type="SUPFAM" id="SSF46785">
    <property type="entry name" value="Winged helix' DNA-binding domain"/>
    <property type="match status" value="1"/>
</dbReference>
<dbReference type="InterPro" id="IPR012318">
    <property type="entry name" value="HTH_CRP"/>
</dbReference>
<evidence type="ECO:0000256" key="2">
    <source>
        <dbReference type="ARBA" id="ARBA00023125"/>
    </source>
</evidence>
<dbReference type="Proteomes" id="UP000003052">
    <property type="component" value="Unassembled WGS sequence"/>
</dbReference>
<reference evidence="7 8" key="1">
    <citation type="journal article" date="2011" name="J. Bacteriol.">
        <title>The Draft Genome of Planococcus donghaensis MPA1U2 Reveals Nonsporulation Pathways Controlled by a Conserved Spo0A Regulon.</title>
        <authorList>
            <person name="Pearson M.D."/>
            <person name="Noller H.F."/>
        </authorList>
    </citation>
    <scope>NUCLEOTIDE SEQUENCE [LARGE SCALE GENOMIC DNA]</scope>
    <source>
        <strain evidence="7 8">MPA1U2</strain>
    </source>
</reference>
<evidence type="ECO:0000256" key="1">
    <source>
        <dbReference type="ARBA" id="ARBA00023015"/>
    </source>
</evidence>
<dbReference type="SUPFAM" id="SSF51206">
    <property type="entry name" value="cAMP-binding domain-like"/>
    <property type="match status" value="1"/>
</dbReference>
<organism evidence="7 8">
    <name type="scientific">Planococcus donghaensis MPA1U2</name>
    <dbReference type="NCBI Taxonomy" id="933115"/>
    <lineage>
        <taxon>Bacteria</taxon>
        <taxon>Bacillati</taxon>
        <taxon>Bacillota</taxon>
        <taxon>Bacilli</taxon>
        <taxon>Bacillales</taxon>
        <taxon>Caryophanaceae</taxon>
        <taxon>Planococcus</taxon>
    </lineage>
</organism>
<evidence type="ECO:0000313" key="7">
    <source>
        <dbReference type="EMBL" id="EGA89403.1"/>
    </source>
</evidence>
<dbReference type="Gene3D" id="2.60.120.10">
    <property type="entry name" value="Jelly Rolls"/>
    <property type="match status" value="1"/>
</dbReference>
<feature type="domain" description="Cyclic nucleotide-binding" evidence="5">
    <location>
        <begin position="28"/>
        <end position="133"/>
    </location>
</feature>
<proteinExistence type="predicted"/>
<dbReference type="Pfam" id="PF13545">
    <property type="entry name" value="HTH_Crp_2"/>
    <property type="match status" value="1"/>
</dbReference>